<reference evidence="2" key="1">
    <citation type="submission" date="2014-09" db="EMBL/GenBank/DDBJ databases">
        <authorList>
            <person name="Gomez-Valero L."/>
        </authorList>
    </citation>
    <scope>NUCLEOTIDE SEQUENCE [LARGE SCALE GENOMIC DNA]</scope>
    <source>
        <strain evidence="2">ATCC33218</strain>
    </source>
</reference>
<dbReference type="HOGENOM" id="CLU_2496826_0_0_6"/>
<dbReference type="EMBL" id="LN614830">
    <property type="protein sequence ID" value="CEG61848.1"/>
    <property type="molecule type" value="Genomic_DNA"/>
</dbReference>
<accession>A0A098GH84</accession>
<evidence type="ECO:0000313" key="1">
    <source>
        <dbReference type="EMBL" id="CEG61848.1"/>
    </source>
</evidence>
<dbReference type="AlphaFoldDB" id="A0A098GH84"/>
<dbReference type="Proteomes" id="UP000032414">
    <property type="component" value="Chromosome I"/>
</dbReference>
<organism evidence="1 2">
    <name type="scientific">Legionella micdadei</name>
    <name type="common">Tatlockia micdadei</name>
    <dbReference type="NCBI Taxonomy" id="451"/>
    <lineage>
        <taxon>Bacteria</taxon>
        <taxon>Pseudomonadati</taxon>
        <taxon>Pseudomonadota</taxon>
        <taxon>Gammaproteobacteria</taxon>
        <taxon>Legionellales</taxon>
        <taxon>Legionellaceae</taxon>
        <taxon>Legionella</taxon>
    </lineage>
</organism>
<gene>
    <name evidence="1" type="ORF">LMI_2587</name>
</gene>
<sequence>MNRRLVKLCILFLFEVYVSLKVLHPPLVASTYSNLTWVVGLRGDAESKYYKLRAKAPIIELPSLNQGCAEIGLNKIYLGGKKIELE</sequence>
<dbReference type="KEGG" id="tmc:LMI_2587"/>
<evidence type="ECO:0000313" key="2">
    <source>
        <dbReference type="Proteomes" id="UP000032414"/>
    </source>
</evidence>
<proteinExistence type="predicted"/>
<protein>
    <submittedName>
        <fullName evidence="1">Uncharacterized protein</fullName>
    </submittedName>
</protein>
<name>A0A098GH84_LEGMI</name>